<proteinExistence type="inferred from homology"/>
<reference evidence="7 8" key="1">
    <citation type="submission" date="2019-03" db="EMBL/GenBank/DDBJ databases">
        <title>Genomic Encyclopedia of Type Strains, Phase IV (KMG-IV): sequencing the most valuable type-strain genomes for metagenomic binning, comparative biology and taxonomic classification.</title>
        <authorList>
            <person name="Goeker M."/>
        </authorList>
    </citation>
    <scope>NUCLEOTIDE SEQUENCE [LARGE SCALE GENOMIC DNA]</scope>
    <source>
        <strain evidence="7 8">DSM 15505</strain>
    </source>
</reference>
<dbReference type="GO" id="GO:0004140">
    <property type="term" value="F:dephospho-CoA kinase activity"/>
    <property type="evidence" value="ECO:0007669"/>
    <property type="project" value="UniProtKB-UniRule"/>
</dbReference>
<dbReference type="PANTHER" id="PTHR10695:SF46">
    <property type="entry name" value="BIFUNCTIONAL COENZYME A SYNTHASE-RELATED"/>
    <property type="match status" value="1"/>
</dbReference>
<accession>A0A4R7K043</accession>
<comment type="function">
    <text evidence="5">Catalyzes the phosphorylation of the 3'-hydroxyl group of dephosphocoenzyme A to form coenzyme A.</text>
</comment>
<evidence type="ECO:0000256" key="6">
    <source>
        <dbReference type="NCBIfam" id="TIGR00152"/>
    </source>
</evidence>
<keyword evidence="3 5" id="KW-0067">ATP-binding</keyword>
<dbReference type="InterPro" id="IPR027417">
    <property type="entry name" value="P-loop_NTPase"/>
</dbReference>
<dbReference type="GO" id="GO:0005737">
    <property type="term" value="C:cytoplasm"/>
    <property type="evidence" value="ECO:0007669"/>
    <property type="project" value="UniProtKB-SubCell"/>
</dbReference>
<dbReference type="OrthoDB" id="9812943at2"/>
<organism evidence="7 8">
    <name type="scientific">Halospina denitrificans</name>
    <dbReference type="NCBI Taxonomy" id="332522"/>
    <lineage>
        <taxon>Bacteria</taxon>
        <taxon>Pseudomonadati</taxon>
        <taxon>Pseudomonadota</taxon>
        <taxon>Gammaproteobacteria</taxon>
        <taxon>Halospina</taxon>
    </lineage>
</organism>
<dbReference type="UniPathway" id="UPA00241">
    <property type="reaction ID" value="UER00356"/>
</dbReference>
<comment type="subcellular location">
    <subcellularLocation>
        <location evidence="5">Cytoplasm</location>
    </subcellularLocation>
</comment>
<dbReference type="CDD" id="cd02022">
    <property type="entry name" value="DPCK"/>
    <property type="match status" value="1"/>
</dbReference>
<dbReference type="RefSeq" id="WP_133735297.1">
    <property type="nucleotide sequence ID" value="NZ_SOAX01000002.1"/>
</dbReference>
<evidence type="ECO:0000313" key="7">
    <source>
        <dbReference type="EMBL" id="TDT43213.1"/>
    </source>
</evidence>
<dbReference type="AlphaFoldDB" id="A0A4R7K043"/>
<keyword evidence="2 5" id="KW-0547">Nucleotide-binding</keyword>
<dbReference type="HAMAP" id="MF_00376">
    <property type="entry name" value="Dephospho_CoA_kinase"/>
    <property type="match status" value="1"/>
</dbReference>
<dbReference type="EMBL" id="SOAX01000002">
    <property type="protein sequence ID" value="TDT43213.1"/>
    <property type="molecule type" value="Genomic_DNA"/>
</dbReference>
<evidence type="ECO:0000313" key="8">
    <source>
        <dbReference type="Proteomes" id="UP000295830"/>
    </source>
</evidence>
<name>A0A4R7K043_9GAMM</name>
<keyword evidence="5" id="KW-0808">Transferase</keyword>
<comment type="pathway">
    <text evidence="5">Cofactor biosynthesis; coenzyme A biosynthesis; CoA from (R)-pantothenate: step 5/5.</text>
</comment>
<comment type="caution">
    <text evidence="7">The sequence shown here is derived from an EMBL/GenBank/DDBJ whole genome shotgun (WGS) entry which is preliminary data.</text>
</comment>
<keyword evidence="5" id="KW-0963">Cytoplasm</keyword>
<evidence type="ECO:0000256" key="4">
    <source>
        <dbReference type="ARBA" id="ARBA00022993"/>
    </source>
</evidence>
<protein>
    <recommendedName>
        <fullName evidence="5 6">Dephospho-CoA kinase</fullName>
        <ecNumber evidence="5 6">2.7.1.24</ecNumber>
    </recommendedName>
    <alternativeName>
        <fullName evidence="5">Dephosphocoenzyme A kinase</fullName>
    </alternativeName>
</protein>
<keyword evidence="5 7" id="KW-0418">Kinase</keyword>
<keyword evidence="8" id="KW-1185">Reference proteome</keyword>
<dbReference type="InterPro" id="IPR001977">
    <property type="entry name" value="Depp_CoAkinase"/>
</dbReference>
<dbReference type="Pfam" id="PF01121">
    <property type="entry name" value="CoaE"/>
    <property type="match status" value="1"/>
</dbReference>
<feature type="binding site" evidence="5">
    <location>
        <begin position="11"/>
        <end position="16"/>
    </location>
    <ligand>
        <name>ATP</name>
        <dbReference type="ChEBI" id="CHEBI:30616"/>
    </ligand>
</feature>
<evidence type="ECO:0000256" key="1">
    <source>
        <dbReference type="ARBA" id="ARBA00009018"/>
    </source>
</evidence>
<dbReference type="GO" id="GO:0015937">
    <property type="term" value="P:coenzyme A biosynthetic process"/>
    <property type="evidence" value="ECO:0007669"/>
    <property type="project" value="UniProtKB-UniRule"/>
</dbReference>
<evidence type="ECO:0000256" key="3">
    <source>
        <dbReference type="ARBA" id="ARBA00022840"/>
    </source>
</evidence>
<gene>
    <name evidence="5" type="primary">coaE</name>
    <name evidence="7" type="ORF">DES49_1027</name>
</gene>
<dbReference type="SUPFAM" id="SSF52540">
    <property type="entry name" value="P-loop containing nucleoside triphosphate hydrolases"/>
    <property type="match status" value="1"/>
</dbReference>
<dbReference type="Gene3D" id="3.40.50.300">
    <property type="entry name" value="P-loop containing nucleotide triphosphate hydrolases"/>
    <property type="match status" value="1"/>
</dbReference>
<dbReference type="PROSITE" id="PS51219">
    <property type="entry name" value="DPCK"/>
    <property type="match status" value="1"/>
</dbReference>
<dbReference type="PANTHER" id="PTHR10695">
    <property type="entry name" value="DEPHOSPHO-COA KINASE-RELATED"/>
    <property type="match status" value="1"/>
</dbReference>
<sequence length="205" mass="23113">MFVIGLTGGIGSGKSTVADLFRELGVFAIDADDVAREVVMPGEPALESIAEHFGKAILNEDGTLDRAALRKRVFEDDTERQWLEALLHPSINERLKHYLEEADSPYQLLVSPLLLETEQYRLCQHVLVVDVHQDTQIDRTMARDDNDREQIERIIASQMPRDKRLAAAGDVIDNDQPVARVRQQVDELHRHYLEMAAEFSGDAAP</sequence>
<evidence type="ECO:0000256" key="5">
    <source>
        <dbReference type="HAMAP-Rule" id="MF_00376"/>
    </source>
</evidence>
<dbReference type="Proteomes" id="UP000295830">
    <property type="component" value="Unassembled WGS sequence"/>
</dbReference>
<comment type="catalytic activity">
    <reaction evidence="5">
        <text>3'-dephospho-CoA + ATP = ADP + CoA + H(+)</text>
        <dbReference type="Rhea" id="RHEA:18245"/>
        <dbReference type="ChEBI" id="CHEBI:15378"/>
        <dbReference type="ChEBI" id="CHEBI:30616"/>
        <dbReference type="ChEBI" id="CHEBI:57287"/>
        <dbReference type="ChEBI" id="CHEBI:57328"/>
        <dbReference type="ChEBI" id="CHEBI:456216"/>
        <dbReference type="EC" id="2.7.1.24"/>
    </reaction>
</comment>
<dbReference type="NCBIfam" id="TIGR00152">
    <property type="entry name" value="dephospho-CoA kinase"/>
    <property type="match status" value="1"/>
</dbReference>
<dbReference type="EC" id="2.7.1.24" evidence="5 6"/>
<keyword evidence="4 5" id="KW-0173">Coenzyme A biosynthesis</keyword>
<evidence type="ECO:0000256" key="2">
    <source>
        <dbReference type="ARBA" id="ARBA00022741"/>
    </source>
</evidence>
<comment type="similarity">
    <text evidence="1 5">Belongs to the CoaE family.</text>
</comment>
<dbReference type="GO" id="GO:0005524">
    <property type="term" value="F:ATP binding"/>
    <property type="evidence" value="ECO:0007669"/>
    <property type="project" value="UniProtKB-UniRule"/>
</dbReference>